<dbReference type="KEGG" id="adl:AURDEDRAFT_187236"/>
<dbReference type="Pfam" id="PF12937">
    <property type="entry name" value="F-box-like"/>
    <property type="match status" value="1"/>
</dbReference>
<evidence type="ECO:0000259" key="1">
    <source>
        <dbReference type="SMART" id="SM00256"/>
    </source>
</evidence>
<dbReference type="AlphaFoldDB" id="J0D1J0"/>
<organism evidence="2 3">
    <name type="scientific">Auricularia subglabra (strain TFB-10046 / SS5)</name>
    <name type="common">White-rot fungus</name>
    <name type="synonym">Auricularia delicata (strain TFB10046)</name>
    <dbReference type="NCBI Taxonomy" id="717982"/>
    <lineage>
        <taxon>Eukaryota</taxon>
        <taxon>Fungi</taxon>
        <taxon>Dikarya</taxon>
        <taxon>Basidiomycota</taxon>
        <taxon>Agaricomycotina</taxon>
        <taxon>Agaricomycetes</taxon>
        <taxon>Auriculariales</taxon>
        <taxon>Auriculariaceae</taxon>
        <taxon>Auricularia</taxon>
    </lineage>
</organism>
<name>J0D1J0_AURST</name>
<keyword evidence="3" id="KW-1185">Reference proteome</keyword>
<gene>
    <name evidence="2" type="ORF">AURDEDRAFT_187236</name>
</gene>
<accession>J0D1J0</accession>
<evidence type="ECO:0000313" key="3">
    <source>
        <dbReference type="Proteomes" id="UP000006514"/>
    </source>
</evidence>
<dbReference type="Proteomes" id="UP000006514">
    <property type="component" value="Unassembled WGS sequence"/>
</dbReference>
<protein>
    <recommendedName>
        <fullName evidence="1">F-box domain-containing protein</fullName>
    </recommendedName>
</protein>
<dbReference type="InParanoid" id="J0D1J0"/>
<reference evidence="3" key="1">
    <citation type="journal article" date="2012" name="Science">
        <title>The Paleozoic origin of enzymatic lignin decomposition reconstructed from 31 fungal genomes.</title>
        <authorList>
            <person name="Floudas D."/>
            <person name="Binder M."/>
            <person name="Riley R."/>
            <person name="Barry K."/>
            <person name="Blanchette R.A."/>
            <person name="Henrissat B."/>
            <person name="Martinez A.T."/>
            <person name="Otillar R."/>
            <person name="Spatafora J.W."/>
            <person name="Yadav J.S."/>
            <person name="Aerts A."/>
            <person name="Benoit I."/>
            <person name="Boyd A."/>
            <person name="Carlson A."/>
            <person name="Copeland A."/>
            <person name="Coutinho P.M."/>
            <person name="de Vries R.P."/>
            <person name="Ferreira P."/>
            <person name="Findley K."/>
            <person name="Foster B."/>
            <person name="Gaskell J."/>
            <person name="Glotzer D."/>
            <person name="Gorecki P."/>
            <person name="Heitman J."/>
            <person name="Hesse C."/>
            <person name="Hori C."/>
            <person name="Igarashi K."/>
            <person name="Jurgens J.A."/>
            <person name="Kallen N."/>
            <person name="Kersten P."/>
            <person name="Kohler A."/>
            <person name="Kuees U."/>
            <person name="Kumar T.K.A."/>
            <person name="Kuo A."/>
            <person name="LaButti K."/>
            <person name="Larrondo L.F."/>
            <person name="Lindquist E."/>
            <person name="Ling A."/>
            <person name="Lombard V."/>
            <person name="Lucas S."/>
            <person name="Lundell T."/>
            <person name="Martin R."/>
            <person name="McLaughlin D.J."/>
            <person name="Morgenstern I."/>
            <person name="Morin E."/>
            <person name="Murat C."/>
            <person name="Nagy L.G."/>
            <person name="Nolan M."/>
            <person name="Ohm R.A."/>
            <person name="Patyshakuliyeva A."/>
            <person name="Rokas A."/>
            <person name="Ruiz-Duenas F.J."/>
            <person name="Sabat G."/>
            <person name="Salamov A."/>
            <person name="Samejima M."/>
            <person name="Schmutz J."/>
            <person name="Slot J.C."/>
            <person name="St John F."/>
            <person name="Stenlid J."/>
            <person name="Sun H."/>
            <person name="Sun S."/>
            <person name="Syed K."/>
            <person name="Tsang A."/>
            <person name="Wiebenga A."/>
            <person name="Young D."/>
            <person name="Pisabarro A."/>
            <person name="Eastwood D.C."/>
            <person name="Martin F."/>
            <person name="Cullen D."/>
            <person name="Grigoriev I.V."/>
            <person name="Hibbett D.S."/>
        </authorList>
    </citation>
    <scope>NUCLEOTIDE SEQUENCE [LARGE SCALE GENOMIC DNA]</scope>
    <source>
        <strain evidence="3">TFB10046</strain>
    </source>
</reference>
<dbReference type="InterPro" id="IPR001810">
    <property type="entry name" value="F-box_dom"/>
</dbReference>
<dbReference type="EMBL" id="JH687810">
    <property type="protein sequence ID" value="EJD39706.1"/>
    <property type="molecule type" value="Genomic_DNA"/>
</dbReference>
<feature type="domain" description="F-box" evidence="1">
    <location>
        <begin position="16"/>
        <end position="57"/>
    </location>
</feature>
<dbReference type="Gene3D" id="3.80.10.10">
    <property type="entry name" value="Ribonuclease Inhibitor"/>
    <property type="match status" value="1"/>
</dbReference>
<evidence type="ECO:0000313" key="2">
    <source>
        <dbReference type="EMBL" id="EJD39706.1"/>
    </source>
</evidence>
<proteinExistence type="predicted"/>
<dbReference type="SMART" id="SM00256">
    <property type="entry name" value="FBOX"/>
    <property type="match status" value="1"/>
</dbReference>
<sequence>MMAVMGLGHWATGTRLPPEILSLIFSALEAVSDVNRCRLVCKAWSCLAWHPKHSSFAFRYGSTPIPSLLRRRLASSPRPLSIEVMLDADVNFVRCDILPALSDGMNRVEELFLHSGDAPIALAALEALQKPAPCLARLDLGFSFSSITPEHLSLMGNLFAGQAPRLERLSFYHTDWLKPVIPAFRTVGAVNLEFFPTSQWSPEHMSRCFPRLHKLRIMTEEAGMWDDDFVFPPTLKTVELEAPWAPHLLRHFSPETPLLEAANMDSAGVAEVLFSHLPSGALEVHVHPKPWMESPAHRVTHRASGLARGMHFYTDDLAYALPRTADLLGPLGLLDRILALDICVLYLTCGDAETPPQLMLPGLQHLTVSGIQNPAWITIPRRPALRINTPGLQVLQLSALAEHTSIPVADVTHFMGAVLQLGARRAVELVLHGVSLEGDQKGVWGYLSQIRNTYFAPAYNS</sequence>
<dbReference type="InterPro" id="IPR032675">
    <property type="entry name" value="LRR_dom_sf"/>
</dbReference>
<dbReference type="SUPFAM" id="SSF81383">
    <property type="entry name" value="F-box domain"/>
    <property type="match status" value="1"/>
</dbReference>
<dbReference type="InterPro" id="IPR036047">
    <property type="entry name" value="F-box-like_dom_sf"/>
</dbReference>